<name>A0A6N2YMU7_9CLOT</name>
<dbReference type="Pfam" id="PF10117">
    <property type="entry name" value="McrBC"/>
    <property type="match status" value="1"/>
</dbReference>
<dbReference type="PANTHER" id="PTHR38733:SF1">
    <property type="entry name" value="TYPE IV METHYL-DIRECTED RESTRICTION ENZYME ECOKMCRBC"/>
    <property type="match status" value="1"/>
</dbReference>
<gene>
    <name evidence="1" type="ORF">CTLFYP3_00426</name>
</gene>
<dbReference type="RefSeq" id="WP_156624514.1">
    <property type="nucleotide sequence ID" value="NZ_CACRTO010000005.1"/>
</dbReference>
<accession>A0A6N2YMU7</accession>
<dbReference type="InterPro" id="IPR019292">
    <property type="entry name" value="McrC"/>
</dbReference>
<sequence>MIKLKEFGAYKKLNSINSNEFRAYLNQCWKKRYFLYDDSDIYNNEEGDKEQKFLTFDGDYIKARNYVGFINFNGESVTVYPKIFTNEIKEEDVDKFLITNLMYWLRGSSRIKFPIIDIDLEFNKEESFLEILIYIFSKITLDAVYSSPYFSYEEVEEELSYLKGRINIKEYFKNNISTGRWNSFNVVHEPFIYNNKVNKIIKFVARKLYSVSKNKKSIINLEKILFILEDIDDIIFGESACNNININRFNKEYENVISLCELFLKNSSITLGKNNDKLNFCFLLPMELIFEDFIYNFIKENYNCNFKEIIRQKSNLYLADLYLNENHSGKLFNLKMDIYLKDNCSNEYILDTKYKVINSNKLEHYGISQSDMYQMCSYALRGGCNKLALIYPKTFELEEEIKLVINNKLNFTDIEIDILNFNFLLDFSDYIKGENIKNLYLKNDKLLRLDIEKYFSLTI</sequence>
<dbReference type="PANTHER" id="PTHR38733">
    <property type="entry name" value="PROTEIN MCRC"/>
    <property type="match status" value="1"/>
</dbReference>
<protein>
    <submittedName>
        <fullName evidence="1">5-methylcytosine-specific restriction enzyme subunit McrC</fullName>
    </submittedName>
</protein>
<organism evidence="1">
    <name type="scientific">Clostridium tertium</name>
    <dbReference type="NCBI Taxonomy" id="1559"/>
    <lineage>
        <taxon>Bacteria</taxon>
        <taxon>Bacillati</taxon>
        <taxon>Bacillota</taxon>
        <taxon>Clostridia</taxon>
        <taxon>Eubacteriales</taxon>
        <taxon>Clostridiaceae</taxon>
        <taxon>Clostridium</taxon>
    </lineage>
</organism>
<dbReference type="EMBL" id="CACRTO010000005">
    <property type="protein sequence ID" value="VYT68285.1"/>
    <property type="molecule type" value="Genomic_DNA"/>
</dbReference>
<reference evidence="1" key="1">
    <citation type="submission" date="2019-11" db="EMBL/GenBank/DDBJ databases">
        <authorList>
            <person name="Feng L."/>
        </authorList>
    </citation>
    <scope>NUCLEOTIDE SEQUENCE</scope>
    <source>
        <strain evidence="1">CTertiumLFYP3</strain>
    </source>
</reference>
<evidence type="ECO:0000313" key="1">
    <source>
        <dbReference type="EMBL" id="VYT68285.1"/>
    </source>
</evidence>
<proteinExistence type="predicted"/>
<dbReference type="AlphaFoldDB" id="A0A6N2YMU7"/>